<gene>
    <name evidence="1" type="ORF">LCGC14_2738000</name>
</gene>
<proteinExistence type="predicted"/>
<comment type="caution">
    <text evidence="1">The sequence shown here is derived from an EMBL/GenBank/DDBJ whole genome shotgun (WGS) entry which is preliminary data.</text>
</comment>
<organism evidence="1">
    <name type="scientific">marine sediment metagenome</name>
    <dbReference type="NCBI Taxonomy" id="412755"/>
    <lineage>
        <taxon>unclassified sequences</taxon>
        <taxon>metagenomes</taxon>
        <taxon>ecological metagenomes</taxon>
    </lineage>
</organism>
<dbReference type="EMBL" id="LAZR01049733">
    <property type="protein sequence ID" value="KKK88951.1"/>
    <property type="molecule type" value="Genomic_DNA"/>
</dbReference>
<protein>
    <submittedName>
        <fullName evidence="1">Uncharacterized protein</fullName>
    </submittedName>
</protein>
<evidence type="ECO:0000313" key="1">
    <source>
        <dbReference type="EMBL" id="KKK88951.1"/>
    </source>
</evidence>
<reference evidence="1" key="1">
    <citation type="journal article" date="2015" name="Nature">
        <title>Complex archaea that bridge the gap between prokaryotes and eukaryotes.</title>
        <authorList>
            <person name="Spang A."/>
            <person name="Saw J.H."/>
            <person name="Jorgensen S.L."/>
            <person name="Zaremba-Niedzwiedzka K."/>
            <person name="Martijn J."/>
            <person name="Lind A.E."/>
            <person name="van Eijk R."/>
            <person name="Schleper C."/>
            <person name="Guy L."/>
            <person name="Ettema T.J."/>
        </authorList>
    </citation>
    <scope>NUCLEOTIDE SEQUENCE</scope>
</reference>
<name>A0A0F9BWZ6_9ZZZZ</name>
<sequence>LLIIEDGTAADGAYIIKAKTADTQVTINGTFGSTLGSLDFKILTTAMIENGAGVVEDILRNQVSLVDADFNEGTFNKASNDLSTTKLSFSIFDRIKSDIVLDGIVKSLGSVLFYDNDDDVNLKTYVAEDGFGTSDGDSPAPEDIYEFDPNTTFVVTSSNNIILFAQSSGGPQRTATIAVGTYTGAALAAAVDTAFDDGADVKSYTVSYNSTNGLFTISEDGAANWTLAWVAATTTAAALLGYDSSANDSGANSYVSDFPSWADSFLEHPMDQEGFFLTKNEDKIITDLTVEYYLDPILRNYQSTSNDTNTTAHAETLKEEFQNDFTKDQTTAEFHRDFLLSRLFKNFYTPEIPVVGTGLSSIGAEPWDFINVRHPVVDGIFGAAEETKKWLFMIEQIDLASFSVTLAAEES</sequence>
<feature type="non-terminal residue" evidence="1">
    <location>
        <position position="1"/>
    </location>
</feature>
<accession>A0A0F9BWZ6</accession>
<dbReference type="AlphaFoldDB" id="A0A0F9BWZ6"/>